<comment type="caution">
    <text evidence="1">The sequence shown here is derived from an EMBL/GenBank/DDBJ whole genome shotgun (WGS) entry which is preliminary data.</text>
</comment>
<protein>
    <submittedName>
        <fullName evidence="1">Uncharacterized protein</fullName>
    </submittedName>
</protein>
<gene>
    <name evidence="1" type="ORF">HPB49_003634</name>
</gene>
<name>A0ACB8CPN6_DERSI</name>
<evidence type="ECO:0000313" key="2">
    <source>
        <dbReference type="Proteomes" id="UP000821865"/>
    </source>
</evidence>
<keyword evidence="2" id="KW-1185">Reference proteome</keyword>
<dbReference type="Proteomes" id="UP000821865">
    <property type="component" value="Chromosome 5"/>
</dbReference>
<organism evidence="1 2">
    <name type="scientific">Dermacentor silvarum</name>
    <name type="common">Tick</name>
    <dbReference type="NCBI Taxonomy" id="543639"/>
    <lineage>
        <taxon>Eukaryota</taxon>
        <taxon>Metazoa</taxon>
        <taxon>Ecdysozoa</taxon>
        <taxon>Arthropoda</taxon>
        <taxon>Chelicerata</taxon>
        <taxon>Arachnida</taxon>
        <taxon>Acari</taxon>
        <taxon>Parasitiformes</taxon>
        <taxon>Ixodida</taxon>
        <taxon>Ixodoidea</taxon>
        <taxon>Ixodidae</taxon>
        <taxon>Rhipicephalinae</taxon>
        <taxon>Dermacentor</taxon>
    </lineage>
</organism>
<proteinExistence type="predicted"/>
<dbReference type="EMBL" id="CM023474">
    <property type="protein sequence ID" value="KAH7948959.1"/>
    <property type="molecule type" value="Genomic_DNA"/>
</dbReference>
<accession>A0ACB8CPN6</accession>
<evidence type="ECO:0000313" key="1">
    <source>
        <dbReference type="EMBL" id="KAH7948959.1"/>
    </source>
</evidence>
<sequence length="361" mass="40444">MTGSRRHFTIYADDVTLWTEPGDPLKTTEIATKAMQHALNTLTDYLKGTGMRLSPEKRKYILPGGTVQEKEKVELYLAGQKLERAPQHHVKILGIPIHEDGGAATWLKELEPAWKKLLHLVKRISQKRGGAGTDTARTLTSAVLTSRACYGAVCFDLTKAQYNKLERMHRECLRVITGLPRHARVEDLHRTGGGSRVPRRALLLPDYICAVNKLRLDAYAGGPNVLHEAVAPGSRRVRPCAFGERELSRSAGPPVVVALSPEPLRHGQCPLAVCLGRPLPLLDSVYNPTTHVGAYEARERRREHRVRLQLSVEYRLFSGELRVWVRHGATCAPVPFQHVRVARYQFGFFFVVFIVGGYSLR</sequence>
<reference evidence="1" key="1">
    <citation type="submission" date="2020-05" db="EMBL/GenBank/DDBJ databases">
        <title>Large-scale comparative analyses of tick genomes elucidate their genetic diversity and vector capacities.</title>
        <authorList>
            <person name="Jia N."/>
            <person name="Wang J."/>
            <person name="Shi W."/>
            <person name="Du L."/>
            <person name="Sun Y."/>
            <person name="Zhan W."/>
            <person name="Jiang J."/>
            <person name="Wang Q."/>
            <person name="Zhang B."/>
            <person name="Ji P."/>
            <person name="Sakyi L.B."/>
            <person name="Cui X."/>
            <person name="Yuan T."/>
            <person name="Jiang B."/>
            <person name="Yang W."/>
            <person name="Lam T.T.-Y."/>
            <person name="Chang Q."/>
            <person name="Ding S."/>
            <person name="Wang X."/>
            <person name="Zhu J."/>
            <person name="Ruan X."/>
            <person name="Zhao L."/>
            <person name="Wei J."/>
            <person name="Que T."/>
            <person name="Du C."/>
            <person name="Cheng J."/>
            <person name="Dai P."/>
            <person name="Han X."/>
            <person name="Huang E."/>
            <person name="Gao Y."/>
            <person name="Liu J."/>
            <person name="Shao H."/>
            <person name="Ye R."/>
            <person name="Li L."/>
            <person name="Wei W."/>
            <person name="Wang X."/>
            <person name="Wang C."/>
            <person name="Yang T."/>
            <person name="Huo Q."/>
            <person name="Li W."/>
            <person name="Guo W."/>
            <person name="Chen H."/>
            <person name="Zhou L."/>
            <person name="Ni X."/>
            <person name="Tian J."/>
            <person name="Zhou Y."/>
            <person name="Sheng Y."/>
            <person name="Liu T."/>
            <person name="Pan Y."/>
            <person name="Xia L."/>
            <person name="Li J."/>
            <person name="Zhao F."/>
            <person name="Cao W."/>
        </authorList>
    </citation>
    <scope>NUCLEOTIDE SEQUENCE</scope>
    <source>
        <strain evidence="1">Dsil-2018</strain>
    </source>
</reference>